<dbReference type="InterPro" id="IPR053157">
    <property type="entry name" value="Sterol_Uptake_Regulator"/>
</dbReference>
<organism evidence="6 7">
    <name type="scientific">Aspergillus homomorphus (strain CBS 101889)</name>
    <dbReference type="NCBI Taxonomy" id="1450537"/>
    <lineage>
        <taxon>Eukaryota</taxon>
        <taxon>Fungi</taxon>
        <taxon>Dikarya</taxon>
        <taxon>Ascomycota</taxon>
        <taxon>Pezizomycotina</taxon>
        <taxon>Eurotiomycetes</taxon>
        <taxon>Eurotiomycetidae</taxon>
        <taxon>Eurotiales</taxon>
        <taxon>Aspergillaceae</taxon>
        <taxon>Aspergillus</taxon>
        <taxon>Aspergillus subgen. Circumdati</taxon>
    </lineage>
</organism>
<dbReference type="GO" id="GO:0003677">
    <property type="term" value="F:DNA binding"/>
    <property type="evidence" value="ECO:0007669"/>
    <property type="project" value="UniProtKB-KW"/>
</dbReference>
<keyword evidence="1" id="KW-0805">Transcription regulation</keyword>
<dbReference type="Pfam" id="PF00172">
    <property type="entry name" value="Zn_clus"/>
    <property type="match status" value="1"/>
</dbReference>
<keyword evidence="7" id="KW-1185">Reference proteome</keyword>
<dbReference type="SMART" id="SM00066">
    <property type="entry name" value="GAL4"/>
    <property type="match status" value="1"/>
</dbReference>
<dbReference type="GeneID" id="37202261"/>
<dbReference type="EMBL" id="KZ824267">
    <property type="protein sequence ID" value="RAL17309.1"/>
    <property type="molecule type" value="Genomic_DNA"/>
</dbReference>
<gene>
    <name evidence="6" type="ORF">BO97DRAFT_439267</name>
</gene>
<dbReference type="InterPro" id="IPR036864">
    <property type="entry name" value="Zn2-C6_fun-type_DNA-bd_sf"/>
</dbReference>
<evidence type="ECO:0000313" key="7">
    <source>
        <dbReference type="Proteomes" id="UP000248961"/>
    </source>
</evidence>
<dbReference type="PANTHER" id="PTHR47784">
    <property type="entry name" value="STEROL UPTAKE CONTROL PROTEIN 2"/>
    <property type="match status" value="1"/>
</dbReference>
<evidence type="ECO:0000256" key="3">
    <source>
        <dbReference type="ARBA" id="ARBA00023163"/>
    </source>
</evidence>
<reference evidence="6 7" key="1">
    <citation type="submission" date="2018-02" db="EMBL/GenBank/DDBJ databases">
        <title>The genomes of Aspergillus section Nigri reveals drivers in fungal speciation.</title>
        <authorList>
            <consortium name="DOE Joint Genome Institute"/>
            <person name="Vesth T.C."/>
            <person name="Nybo J."/>
            <person name="Theobald S."/>
            <person name="Brandl J."/>
            <person name="Frisvad J.C."/>
            <person name="Nielsen K.F."/>
            <person name="Lyhne E.K."/>
            <person name="Kogle M.E."/>
            <person name="Kuo A."/>
            <person name="Riley R."/>
            <person name="Clum A."/>
            <person name="Nolan M."/>
            <person name="Lipzen A."/>
            <person name="Salamov A."/>
            <person name="Henrissat B."/>
            <person name="Wiebenga A."/>
            <person name="De vries R.P."/>
            <person name="Grigoriev I.V."/>
            <person name="Mortensen U.H."/>
            <person name="Andersen M.R."/>
            <person name="Baker S.E."/>
        </authorList>
    </citation>
    <scope>NUCLEOTIDE SEQUENCE [LARGE SCALE GENOMIC DNA]</scope>
    <source>
        <strain evidence="6 7">CBS 101889</strain>
    </source>
</reference>
<evidence type="ECO:0000313" key="6">
    <source>
        <dbReference type="EMBL" id="RAL17309.1"/>
    </source>
</evidence>
<keyword evidence="2" id="KW-0238">DNA-binding</keyword>
<keyword evidence="3" id="KW-0804">Transcription</keyword>
<dbReference type="PROSITE" id="PS00463">
    <property type="entry name" value="ZN2_CY6_FUNGAL_1"/>
    <property type="match status" value="1"/>
</dbReference>
<dbReference type="Gene3D" id="4.10.240.10">
    <property type="entry name" value="Zn(2)-C6 fungal-type DNA-binding domain"/>
    <property type="match status" value="1"/>
</dbReference>
<evidence type="ECO:0000256" key="2">
    <source>
        <dbReference type="ARBA" id="ARBA00023125"/>
    </source>
</evidence>
<dbReference type="PROSITE" id="PS50048">
    <property type="entry name" value="ZN2_CY6_FUNGAL_2"/>
    <property type="match status" value="1"/>
</dbReference>
<name>A0A395IBY7_ASPHC</name>
<feature type="domain" description="Zn(2)-C6 fungal-type" evidence="5">
    <location>
        <begin position="13"/>
        <end position="43"/>
    </location>
</feature>
<dbReference type="SUPFAM" id="SSF57701">
    <property type="entry name" value="Zn2/Cys6 DNA-binding domain"/>
    <property type="match status" value="1"/>
</dbReference>
<dbReference type="InterPro" id="IPR001138">
    <property type="entry name" value="Zn2Cys6_DnaBD"/>
</dbReference>
<protein>
    <recommendedName>
        <fullName evidence="5">Zn(2)-C6 fungal-type domain-containing protein</fullName>
    </recommendedName>
</protein>
<dbReference type="STRING" id="1450537.A0A395IBY7"/>
<sequence>MGTTRVRQRSRWGCKNCKLRRVKCDEIKPMCRQCQAYGVSCSFSFTQTKTQPLEPVIEHVFAPPRPSAGLACWNCPTDRLITRFQLQIAPTMSYGKRLDVYQNQVVELAHRTPFLKHAITTVALMYERHTTIPIRSSPDWAEFYYWDRALVGFSRKLSQNPQSDDKAALLSTSNLLWLLVFCHVDASTPEEAWPLSSAVANGPTWLRISRGKDEVWRQMPSPPRDCISAALAPVENNPIMNRPAPPPAPLQGVPAFFLRFFGLDTGKESLAYDWVYDSVAVDVAWALFADRALLPTILSFVTFLSTMSSKFKSLLLAKDPRALLLLACWYGKIRGLGVWWMTRRTVLEGEAICRYLERGYPDNPDLQKMIVFLRAL</sequence>
<dbReference type="GO" id="GO:0001228">
    <property type="term" value="F:DNA-binding transcription activator activity, RNA polymerase II-specific"/>
    <property type="evidence" value="ECO:0007669"/>
    <property type="project" value="TreeGrafter"/>
</dbReference>
<accession>A0A395IBY7</accession>
<keyword evidence="4" id="KW-0539">Nucleus</keyword>
<dbReference type="RefSeq" id="XP_025556463.1">
    <property type="nucleotide sequence ID" value="XM_025697972.1"/>
</dbReference>
<proteinExistence type="predicted"/>
<dbReference type="PANTHER" id="PTHR47784:SF9">
    <property type="entry name" value="ZN(II)2CYS6 TRANSCRIPTION FACTOR (EUROFUNG)"/>
    <property type="match status" value="1"/>
</dbReference>
<evidence type="ECO:0000256" key="4">
    <source>
        <dbReference type="ARBA" id="ARBA00023242"/>
    </source>
</evidence>
<dbReference type="Proteomes" id="UP000248961">
    <property type="component" value="Unassembled WGS sequence"/>
</dbReference>
<dbReference type="VEuPathDB" id="FungiDB:BO97DRAFT_439267"/>
<dbReference type="GO" id="GO:0008270">
    <property type="term" value="F:zinc ion binding"/>
    <property type="evidence" value="ECO:0007669"/>
    <property type="project" value="InterPro"/>
</dbReference>
<dbReference type="CDD" id="cd00067">
    <property type="entry name" value="GAL4"/>
    <property type="match status" value="1"/>
</dbReference>
<evidence type="ECO:0000259" key="5">
    <source>
        <dbReference type="PROSITE" id="PS50048"/>
    </source>
</evidence>
<dbReference type="AlphaFoldDB" id="A0A395IBY7"/>
<evidence type="ECO:0000256" key="1">
    <source>
        <dbReference type="ARBA" id="ARBA00023015"/>
    </source>
</evidence>
<dbReference type="OrthoDB" id="3031538at2759"/>